<reference evidence="3 4" key="1">
    <citation type="journal article" date="2019" name="Int. J. Syst. Evol. Microbiol.">
        <title>The Global Catalogue of Microorganisms (GCM) 10K type strain sequencing project: providing services to taxonomists for standard genome sequencing and annotation.</title>
        <authorList>
            <consortium name="The Broad Institute Genomics Platform"/>
            <consortium name="The Broad Institute Genome Sequencing Center for Infectious Disease"/>
            <person name="Wu L."/>
            <person name="Ma J."/>
        </authorList>
    </citation>
    <scope>NUCLEOTIDE SEQUENCE [LARGE SCALE GENOMIC DNA]</scope>
    <source>
        <strain evidence="3 4">CGMCC 1.10390</strain>
    </source>
</reference>
<keyword evidence="4" id="KW-1185">Reference proteome</keyword>
<dbReference type="Proteomes" id="UP001597034">
    <property type="component" value="Unassembled WGS sequence"/>
</dbReference>
<sequence length="191" mass="19785">MKRRVLLATVGAASASLAGCTGVLDDDGTDVPADDDTDDTPTDGTTPDDGTTSGGVNTPHDLYLANLREETLRIHVELVRSDTDETVVSGTYELDDGQAAEFEDVAGWDGEYAVTATLPSDATATYDWLTQSCPNDGHSRNASLRVGGDDGDDDGFSFVVDECDAIVAGTAASAGPAEPFRVEDGDGTTST</sequence>
<evidence type="ECO:0000256" key="1">
    <source>
        <dbReference type="SAM" id="MobiDB-lite"/>
    </source>
</evidence>
<protein>
    <recommendedName>
        <fullName evidence="2">Ig-like domain-containing protein</fullName>
    </recommendedName>
</protein>
<organism evidence="3 4">
    <name type="scientific">Haloarchaeobius litoreus</name>
    <dbReference type="NCBI Taxonomy" id="755306"/>
    <lineage>
        <taxon>Archaea</taxon>
        <taxon>Methanobacteriati</taxon>
        <taxon>Methanobacteriota</taxon>
        <taxon>Stenosarchaea group</taxon>
        <taxon>Halobacteria</taxon>
        <taxon>Halobacteriales</taxon>
        <taxon>Halorubellaceae</taxon>
        <taxon>Haloarchaeobius</taxon>
    </lineage>
</organism>
<dbReference type="RefSeq" id="WP_256399065.1">
    <property type="nucleotide sequence ID" value="NZ_JANHJR010000001.1"/>
</dbReference>
<evidence type="ECO:0000259" key="2">
    <source>
        <dbReference type="Pfam" id="PF25942"/>
    </source>
</evidence>
<feature type="region of interest" description="Disordered" evidence="1">
    <location>
        <begin position="172"/>
        <end position="191"/>
    </location>
</feature>
<gene>
    <name evidence="3" type="ORF">ACFSBL_06995</name>
</gene>
<proteinExistence type="predicted"/>
<evidence type="ECO:0000313" key="4">
    <source>
        <dbReference type="Proteomes" id="UP001597034"/>
    </source>
</evidence>
<accession>A0ABD6DIX1</accession>
<dbReference type="PROSITE" id="PS51257">
    <property type="entry name" value="PROKAR_LIPOPROTEIN"/>
    <property type="match status" value="1"/>
</dbReference>
<dbReference type="EMBL" id="JBHUDO010000002">
    <property type="protein sequence ID" value="MFD1645423.1"/>
    <property type="molecule type" value="Genomic_DNA"/>
</dbReference>
<dbReference type="AlphaFoldDB" id="A0ABD6DIX1"/>
<comment type="caution">
    <text evidence="3">The sequence shown here is derived from an EMBL/GenBank/DDBJ whole genome shotgun (WGS) entry which is preliminary data.</text>
</comment>
<feature type="domain" description="Ig-like" evidence="2">
    <location>
        <begin position="74"/>
        <end position="138"/>
    </location>
</feature>
<dbReference type="InterPro" id="IPR058929">
    <property type="entry name" value="Ig_halo"/>
</dbReference>
<evidence type="ECO:0000313" key="3">
    <source>
        <dbReference type="EMBL" id="MFD1645423.1"/>
    </source>
</evidence>
<feature type="region of interest" description="Disordered" evidence="1">
    <location>
        <begin position="19"/>
        <end position="58"/>
    </location>
</feature>
<feature type="compositionally biased region" description="Acidic residues" evidence="1">
    <location>
        <begin position="24"/>
        <end position="41"/>
    </location>
</feature>
<dbReference type="Pfam" id="PF25942">
    <property type="entry name" value="Ig_halo"/>
    <property type="match status" value="1"/>
</dbReference>
<name>A0ABD6DIX1_9EURY</name>
<feature type="compositionally biased region" description="Low complexity" evidence="1">
    <location>
        <begin position="42"/>
        <end position="51"/>
    </location>
</feature>